<sequence length="196" mass="22318">MMNARNGSRQFLEKGWRPPWHVRTTDANAWGGWRRVEEDTTQRAVVAASWMSRFASLGDGKLGFDNDRCEFFQESSSFWFLSCYKLDLTSQIMGVGNSNTYFNLSSKKKAALWPLGGISSVITYCSDDVVGVSSRAHGFGRRIGFRWLAMPRTLSLDWSKNSTAPTKSSKSIRDWRVRHPVRVHSNFQSALFVEPH</sequence>
<accession>A0A3N2Q5I4</accession>
<gene>
    <name evidence="1" type="ORF">SODALDRAFT_374346</name>
</gene>
<name>A0A3N2Q5I4_SODAK</name>
<dbReference type="Proteomes" id="UP000272025">
    <property type="component" value="Unassembled WGS sequence"/>
</dbReference>
<dbReference type="RefSeq" id="XP_028469762.1">
    <property type="nucleotide sequence ID" value="XM_028614668.1"/>
</dbReference>
<dbReference type="EMBL" id="ML119051">
    <property type="protein sequence ID" value="ROT41956.1"/>
    <property type="molecule type" value="Genomic_DNA"/>
</dbReference>
<evidence type="ECO:0000313" key="2">
    <source>
        <dbReference type="Proteomes" id="UP000272025"/>
    </source>
</evidence>
<protein>
    <submittedName>
        <fullName evidence="1">Uncharacterized protein</fullName>
    </submittedName>
</protein>
<organism evidence="1 2">
    <name type="scientific">Sodiomyces alkalinus (strain CBS 110278 / VKM F-3762 / F11)</name>
    <name type="common">Alkaliphilic filamentous fungus</name>
    <dbReference type="NCBI Taxonomy" id="1314773"/>
    <lineage>
        <taxon>Eukaryota</taxon>
        <taxon>Fungi</taxon>
        <taxon>Dikarya</taxon>
        <taxon>Ascomycota</taxon>
        <taxon>Pezizomycotina</taxon>
        <taxon>Sordariomycetes</taxon>
        <taxon>Hypocreomycetidae</taxon>
        <taxon>Glomerellales</taxon>
        <taxon>Plectosphaerellaceae</taxon>
        <taxon>Sodiomyces</taxon>
    </lineage>
</organism>
<dbReference type="GeneID" id="39583146"/>
<dbReference type="AlphaFoldDB" id="A0A3N2Q5I4"/>
<proteinExistence type="predicted"/>
<keyword evidence="2" id="KW-1185">Reference proteome</keyword>
<evidence type="ECO:0000313" key="1">
    <source>
        <dbReference type="EMBL" id="ROT41956.1"/>
    </source>
</evidence>
<reference evidence="1 2" key="1">
    <citation type="journal article" date="2018" name="Mol. Ecol.">
        <title>The obligate alkalophilic soda-lake fungus Sodiomyces alkalinus has shifted to a protein diet.</title>
        <authorList>
            <person name="Grum-Grzhimaylo A.A."/>
            <person name="Falkoski D.L."/>
            <person name="van den Heuvel J."/>
            <person name="Valero-Jimenez C.A."/>
            <person name="Min B."/>
            <person name="Choi I.G."/>
            <person name="Lipzen A."/>
            <person name="Daum C.G."/>
            <person name="Aanen D.K."/>
            <person name="Tsang A."/>
            <person name="Henrissat B."/>
            <person name="Bilanenko E.N."/>
            <person name="de Vries R.P."/>
            <person name="van Kan J.A.L."/>
            <person name="Grigoriev I.V."/>
            <person name="Debets A.J.M."/>
        </authorList>
    </citation>
    <scope>NUCLEOTIDE SEQUENCE [LARGE SCALE GENOMIC DNA]</scope>
    <source>
        <strain evidence="1 2">F11</strain>
    </source>
</reference>